<dbReference type="GO" id="GO:0005615">
    <property type="term" value="C:extracellular space"/>
    <property type="evidence" value="ECO:0007669"/>
    <property type="project" value="UniProtKB-ARBA"/>
</dbReference>
<feature type="chain" id="PRO_5010234002" evidence="2">
    <location>
        <begin position="19"/>
        <end position="1078"/>
    </location>
</feature>
<dbReference type="Gene3D" id="1.10.1280.10">
    <property type="entry name" value="Di-copper center containing domain from catechol oxidase"/>
    <property type="match status" value="2"/>
</dbReference>
<protein>
    <submittedName>
        <fullName evidence="7">Allergen Cr-PI</fullName>
    </submittedName>
</protein>
<gene>
    <name evidence="7" type="primary">LOC103514781</name>
</gene>
<dbReference type="Pfam" id="PF03722">
    <property type="entry name" value="Hemocyanin_N"/>
    <property type="match status" value="1"/>
</dbReference>
<dbReference type="InterPro" id="IPR008922">
    <property type="entry name" value="Di-copper_centre_dom_sf"/>
</dbReference>
<evidence type="ECO:0000313" key="7">
    <source>
        <dbReference type="RefSeq" id="XP_017301848.1"/>
    </source>
</evidence>
<feature type="domain" description="Hemocyanin C-terminal" evidence="5">
    <location>
        <begin position="757"/>
        <end position="954"/>
    </location>
</feature>
<dbReference type="OMA" id="RMYLGPK"/>
<sequence length="1078" mass="126754">MKTTSALVFLVIVVSCTAQNFGLNGANVLNQQQLQDQHDILQLLENVHQQNQNQHQANIGRNFASNFNPNRFQNPREAEQYMRAFQQGELQQRGAAFSVLNNNQLNQAVQLFDLFYFANDFNTFYQAACFARDNINEGQFVYAFYTAIVQRPDTKHLSLPAISEVYPQLFVKATVIKQAQDAAAQGQHNFYAKMHHAGHQRECQNENNIVADCNDNENVMSYMREDVALNENHFYQHIHLPFWMNSEKYNKNNNNNNGQSSAMEYYFYGNNMNNMNMNNMNNNNNWNNMNMNNWNNMNNNWNNMNRNNMNNMNNWNNMNNNWNNMNNNWNNMNRNNWNNMNRNNMNNMNNWNNMNNNWNNMNNNYNNGFSFRGEILYTYLQQTVARYNLERMSNGLPQVQQIEYDQPIQPGFNPELQYENGQAVPNRPANIRIKTKQANNNNNENNNVGNSFVETIKMHEQRIMEAIDLNAIKDPMGSSKPINPFYATNTLTNCIESNADCPNTQYYGSFFTELLKLVGSASDANRKLGLAPSALENYQTMLRDPTFYMIAKRVINNVNHYKNVNLRPYSNREMRFNGVQVESFVVSPLMTYKEYGRVNIHNAVNNRHMNNMNMMDLNMNNMNMMDSNMNNMNNMNMNNMNMMNPNMNNMNMMNPNMNNMNMMNPNMNNMNMMNPNMNNMNMMNPNMNMNRQMNNMMNNGQSHAMDYYFYGNNMNNMNNWNNMNRHMNMNPNMNMGMNNMNMGMNNMNMGMNNMNGDMNTMNNRNYKAFQHRLNHKSFNYRVVVNSNQNQPAIVRVFIGPKFNQNGKPLNAEQQRQNMVLLDKFATQLQSGRNQIVRNSHEFTEASDEAPTAAQIYNRIRQAMNGNQPFLYNLNKMNNNAPCGIPRRFQLPKGSREGLQYVMYVIVSPQLDNQHNIVSFETHCGNQQYFDLRSNLFPFDRPFREQNEFNTPNVNQHNALQKYLCARNFNNNDNYVNNMCRNVNQNNLPIMRQEDIYQPNSAVLDVVIFHRDDNNINNMDHNTMDSINQKNSMIEMNQHNMNNWNNMNNMNDHWNNMNTNNNWDNMNMMDNNMNMMEHE</sequence>
<feature type="domain" description="Hemocyanin middle" evidence="3">
    <location>
        <begin position="265"/>
        <end position="556"/>
    </location>
</feature>
<name>A0A1S4EI64_DIACI</name>
<keyword evidence="6" id="KW-1185">Reference proteome</keyword>
<dbReference type="STRING" id="121845.A0A1S4EI64"/>
<dbReference type="Pfam" id="PF03723">
    <property type="entry name" value="Hemocyanin_C"/>
    <property type="match status" value="1"/>
</dbReference>
<feature type="signal peptide" evidence="2">
    <location>
        <begin position="1"/>
        <end position="18"/>
    </location>
</feature>
<dbReference type="PaxDb" id="121845-A0A1S4EI64"/>
<evidence type="ECO:0000259" key="4">
    <source>
        <dbReference type="Pfam" id="PF03722"/>
    </source>
</evidence>
<feature type="domain" description="Hemocyanin middle" evidence="3">
    <location>
        <begin position="161"/>
        <end position="259"/>
    </location>
</feature>
<dbReference type="InterPro" id="IPR000896">
    <property type="entry name" value="Hemocyanin/hexamerin_mid_dom"/>
</dbReference>
<evidence type="ECO:0000259" key="5">
    <source>
        <dbReference type="Pfam" id="PF03723"/>
    </source>
</evidence>
<dbReference type="AlphaFoldDB" id="A0A1S4EI64"/>
<dbReference type="InterPro" id="IPR014756">
    <property type="entry name" value="Ig_E-set"/>
</dbReference>
<dbReference type="SUPFAM" id="SSF48050">
    <property type="entry name" value="Hemocyanin, N-terminal domain"/>
    <property type="match status" value="1"/>
</dbReference>
<dbReference type="InterPro" id="IPR005203">
    <property type="entry name" value="Hemocyanin_C"/>
</dbReference>
<dbReference type="InterPro" id="IPR037020">
    <property type="entry name" value="Hemocyanin_C_sf"/>
</dbReference>
<accession>A0A1S4EI64</accession>
<dbReference type="GeneID" id="103514781"/>
<dbReference type="PROSITE" id="PS51257">
    <property type="entry name" value="PROKAR_LIPOPROTEIN"/>
    <property type="match status" value="1"/>
</dbReference>
<keyword evidence="2" id="KW-0732">Signal</keyword>
<dbReference type="InterPro" id="IPR036697">
    <property type="entry name" value="Hemocyanin_N_sf"/>
</dbReference>
<dbReference type="GO" id="GO:0045735">
    <property type="term" value="F:nutrient reservoir activity"/>
    <property type="evidence" value="ECO:0007669"/>
    <property type="project" value="UniProtKB-KW"/>
</dbReference>
<evidence type="ECO:0000256" key="2">
    <source>
        <dbReference type="SAM" id="SignalP"/>
    </source>
</evidence>
<dbReference type="InterPro" id="IPR013788">
    <property type="entry name" value="Hemocyanin/hexamerin"/>
</dbReference>
<evidence type="ECO:0000256" key="1">
    <source>
        <dbReference type="ARBA" id="ARBA00022761"/>
    </source>
</evidence>
<dbReference type="Gene3D" id="1.20.1370.10">
    <property type="entry name" value="Hemocyanin, N-terminal domain"/>
    <property type="match status" value="1"/>
</dbReference>
<dbReference type="PANTHER" id="PTHR11511">
    <property type="entry name" value="LARVAL STORAGE PROTEIN/PHENOLOXIDASE"/>
    <property type="match status" value="1"/>
</dbReference>
<proteinExistence type="predicted"/>
<dbReference type="InterPro" id="IPR005204">
    <property type="entry name" value="Hemocyanin_N"/>
</dbReference>
<evidence type="ECO:0000259" key="3">
    <source>
        <dbReference type="Pfam" id="PF00372"/>
    </source>
</evidence>
<reference evidence="7" key="1">
    <citation type="submission" date="2025-08" db="UniProtKB">
        <authorList>
            <consortium name="RefSeq"/>
        </authorList>
    </citation>
    <scope>IDENTIFICATION</scope>
</reference>
<dbReference type="Pfam" id="PF00372">
    <property type="entry name" value="Hemocyanin_M"/>
    <property type="match status" value="2"/>
</dbReference>
<dbReference type="Proteomes" id="UP000079169">
    <property type="component" value="Unplaced"/>
</dbReference>
<dbReference type="SMR" id="A0A1S4EI64"/>
<dbReference type="Gene3D" id="2.60.40.1520">
    <property type="entry name" value="Hemocyanin, C-terminal domain"/>
    <property type="match status" value="1"/>
</dbReference>
<evidence type="ECO:0000313" key="6">
    <source>
        <dbReference type="Proteomes" id="UP000079169"/>
    </source>
</evidence>
<dbReference type="SUPFAM" id="SSF48056">
    <property type="entry name" value="Di-copper centre-containing domain"/>
    <property type="match status" value="2"/>
</dbReference>
<organism evidence="6 7">
    <name type="scientific">Diaphorina citri</name>
    <name type="common">Asian citrus psyllid</name>
    <dbReference type="NCBI Taxonomy" id="121845"/>
    <lineage>
        <taxon>Eukaryota</taxon>
        <taxon>Metazoa</taxon>
        <taxon>Ecdysozoa</taxon>
        <taxon>Arthropoda</taxon>
        <taxon>Hexapoda</taxon>
        <taxon>Insecta</taxon>
        <taxon>Pterygota</taxon>
        <taxon>Neoptera</taxon>
        <taxon>Paraneoptera</taxon>
        <taxon>Hemiptera</taxon>
        <taxon>Sternorrhyncha</taxon>
        <taxon>Psylloidea</taxon>
        <taxon>Psyllidae</taxon>
        <taxon>Diaphorininae</taxon>
        <taxon>Diaphorina</taxon>
    </lineage>
</organism>
<feature type="domain" description="Hemocyanin N-terminal" evidence="4">
    <location>
        <begin position="34"/>
        <end position="155"/>
    </location>
</feature>
<dbReference type="SUPFAM" id="SSF81296">
    <property type="entry name" value="E set domains"/>
    <property type="match status" value="1"/>
</dbReference>
<keyword evidence="1" id="KW-0758">Storage protein</keyword>
<dbReference type="PANTHER" id="PTHR11511:SF5">
    <property type="entry name" value="FAT-BODY PROTEIN 1-RELATED"/>
    <property type="match status" value="1"/>
</dbReference>
<dbReference type="RefSeq" id="XP_017301848.1">
    <property type="nucleotide sequence ID" value="XM_017446359.2"/>
</dbReference>
<dbReference type="KEGG" id="dci:103514781"/>
<dbReference type="PROSITE" id="PS00210">
    <property type="entry name" value="HEMOCYANIN_2"/>
    <property type="match status" value="1"/>
</dbReference>